<gene>
    <name evidence="4" type="ORF">ABT404_50285</name>
</gene>
<name>A0ABV1XEW4_9ACTN</name>
<dbReference type="Gene3D" id="3.30.565.10">
    <property type="entry name" value="Histidine kinase-like ATPase, C-terminal domain"/>
    <property type="match status" value="1"/>
</dbReference>
<dbReference type="PANTHER" id="PTHR35526">
    <property type="entry name" value="ANTI-SIGMA-F FACTOR RSBW-RELATED"/>
    <property type="match status" value="1"/>
</dbReference>
<dbReference type="PANTHER" id="PTHR35526:SF3">
    <property type="entry name" value="ANTI-SIGMA-F FACTOR RSBW"/>
    <property type="match status" value="1"/>
</dbReference>
<dbReference type="InterPro" id="IPR036890">
    <property type="entry name" value="HATPase_C_sf"/>
</dbReference>
<dbReference type="InterPro" id="IPR050267">
    <property type="entry name" value="Anti-sigma-factor_SerPK"/>
</dbReference>
<dbReference type="SUPFAM" id="SSF55874">
    <property type="entry name" value="ATPase domain of HSP90 chaperone/DNA topoisomerase II/histidine kinase"/>
    <property type="match status" value="1"/>
</dbReference>
<dbReference type="InterPro" id="IPR003594">
    <property type="entry name" value="HATPase_dom"/>
</dbReference>
<keyword evidence="1" id="KW-0418">Kinase</keyword>
<feature type="compositionally biased region" description="Pro residues" evidence="2">
    <location>
        <begin position="11"/>
        <end position="22"/>
    </location>
</feature>
<organism evidence="4 5">
    <name type="scientific">Streptomyces hyaluromycini</name>
    <dbReference type="NCBI Taxonomy" id="1377993"/>
    <lineage>
        <taxon>Bacteria</taxon>
        <taxon>Bacillati</taxon>
        <taxon>Actinomycetota</taxon>
        <taxon>Actinomycetes</taxon>
        <taxon>Kitasatosporales</taxon>
        <taxon>Streptomycetaceae</taxon>
        <taxon>Streptomyces</taxon>
    </lineage>
</organism>
<dbReference type="EMBL" id="JBEPEK010000846">
    <property type="protein sequence ID" value="MER7187562.1"/>
    <property type="molecule type" value="Genomic_DNA"/>
</dbReference>
<keyword evidence="4" id="KW-0067">ATP-binding</keyword>
<evidence type="ECO:0000259" key="3">
    <source>
        <dbReference type="Pfam" id="PF13581"/>
    </source>
</evidence>
<keyword evidence="1" id="KW-0723">Serine/threonine-protein kinase</keyword>
<reference evidence="4 5" key="1">
    <citation type="submission" date="2024-06" db="EMBL/GenBank/DDBJ databases">
        <title>The Natural Products Discovery Center: Release of the First 8490 Sequenced Strains for Exploring Actinobacteria Biosynthetic Diversity.</title>
        <authorList>
            <person name="Kalkreuter E."/>
            <person name="Kautsar S.A."/>
            <person name="Yang D."/>
            <person name="Bader C.D."/>
            <person name="Teijaro C.N."/>
            <person name="Fluegel L."/>
            <person name="Davis C.M."/>
            <person name="Simpson J.R."/>
            <person name="Lauterbach L."/>
            <person name="Steele A.D."/>
            <person name="Gui C."/>
            <person name="Meng S."/>
            <person name="Li G."/>
            <person name="Viehrig K."/>
            <person name="Ye F."/>
            <person name="Su P."/>
            <person name="Kiefer A.F."/>
            <person name="Nichols A."/>
            <person name="Cepeda A.J."/>
            <person name="Yan W."/>
            <person name="Fan B."/>
            <person name="Jiang Y."/>
            <person name="Adhikari A."/>
            <person name="Zheng C.-J."/>
            <person name="Schuster L."/>
            <person name="Cowan T.M."/>
            <person name="Smanski M.J."/>
            <person name="Chevrette M.G."/>
            <person name="De Carvalho L.P.S."/>
            <person name="Shen B."/>
        </authorList>
    </citation>
    <scope>NUCLEOTIDE SEQUENCE [LARGE SCALE GENOMIC DNA]</scope>
    <source>
        <strain evidence="4 5">NPDC000234</strain>
    </source>
</reference>
<feature type="region of interest" description="Disordered" evidence="2">
    <location>
        <begin position="1"/>
        <end position="23"/>
    </location>
</feature>
<sequence length="139" mass="14807">MREKYRTESPVAPPEFGRPPLRPADARRAVRGAVARRDLPCAAGALDDALLVTSELTTNAILHGGGITGFDVDVEGCAVRVSVSDRSDEIPVAERAAEERDRWLPGGRGWPIVCRLARDVEVAGLPCGGKRITAVVPLA</sequence>
<feature type="domain" description="Histidine kinase/HSP90-like ATPase" evidence="3">
    <location>
        <begin position="26"/>
        <end position="122"/>
    </location>
</feature>
<evidence type="ECO:0000256" key="1">
    <source>
        <dbReference type="ARBA" id="ARBA00022527"/>
    </source>
</evidence>
<keyword evidence="4" id="KW-0547">Nucleotide-binding</keyword>
<evidence type="ECO:0000313" key="5">
    <source>
        <dbReference type="Proteomes" id="UP001474181"/>
    </source>
</evidence>
<proteinExistence type="predicted"/>
<keyword evidence="5" id="KW-1185">Reference proteome</keyword>
<keyword evidence="1" id="KW-0808">Transferase</keyword>
<comment type="caution">
    <text evidence="4">The sequence shown here is derived from an EMBL/GenBank/DDBJ whole genome shotgun (WGS) entry which is preliminary data.</text>
</comment>
<dbReference type="RefSeq" id="WP_350792078.1">
    <property type="nucleotide sequence ID" value="NZ_JBEPEK010000846.1"/>
</dbReference>
<dbReference type="Pfam" id="PF13581">
    <property type="entry name" value="HATPase_c_2"/>
    <property type="match status" value="1"/>
</dbReference>
<protein>
    <submittedName>
        <fullName evidence="4">ATP-binding protein</fullName>
    </submittedName>
</protein>
<evidence type="ECO:0000256" key="2">
    <source>
        <dbReference type="SAM" id="MobiDB-lite"/>
    </source>
</evidence>
<dbReference type="GO" id="GO:0005524">
    <property type="term" value="F:ATP binding"/>
    <property type="evidence" value="ECO:0007669"/>
    <property type="project" value="UniProtKB-KW"/>
</dbReference>
<dbReference type="CDD" id="cd16936">
    <property type="entry name" value="HATPase_RsbW-like"/>
    <property type="match status" value="1"/>
</dbReference>
<dbReference type="Proteomes" id="UP001474181">
    <property type="component" value="Unassembled WGS sequence"/>
</dbReference>
<evidence type="ECO:0000313" key="4">
    <source>
        <dbReference type="EMBL" id="MER7187562.1"/>
    </source>
</evidence>
<accession>A0ABV1XEW4</accession>